<dbReference type="Proteomes" id="UP000742024">
    <property type="component" value="Unassembled WGS sequence"/>
</dbReference>
<proteinExistence type="predicted"/>
<feature type="signal peptide" evidence="1">
    <location>
        <begin position="1"/>
        <end position="18"/>
    </location>
</feature>
<organism evidence="2 3">
    <name type="scientific">Claviceps arundinis</name>
    <dbReference type="NCBI Taxonomy" id="1623583"/>
    <lineage>
        <taxon>Eukaryota</taxon>
        <taxon>Fungi</taxon>
        <taxon>Dikarya</taxon>
        <taxon>Ascomycota</taxon>
        <taxon>Pezizomycotina</taxon>
        <taxon>Sordariomycetes</taxon>
        <taxon>Hypocreomycetidae</taxon>
        <taxon>Hypocreales</taxon>
        <taxon>Clavicipitaceae</taxon>
        <taxon>Claviceps</taxon>
    </lineage>
</organism>
<evidence type="ECO:0000256" key="1">
    <source>
        <dbReference type="SAM" id="SignalP"/>
    </source>
</evidence>
<gene>
    <name evidence="2" type="ORF">E4U57_007500</name>
</gene>
<reference evidence="2 3" key="1">
    <citation type="journal article" date="2020" name="bioRxiv">
        <title>Whole genome comparisons of ergot fungi reveals the divergence and evolution of species within the genus Claviceps are the result of varying mechanisms driving genome evolution and host range expansion.</title>
        <authorList>
            <person name="Wyka S.A."/>
            <person name="Mondo S.J."/>
            <person name="Liu M."/>
            <person name="Dettman J."/>
            <person name="Nalam V."/>
            <person name="Broders K.D."/>
        </authorList>
    </citation>
    <scope>NUCLEOTIDE SEQUENCE [LARGE SCALE GENOMIC DNA]</scope>
    <source>
        <strain evidence="2 3">LM583</strain>
    </source>
</reference>
<keyword evidence="1" id="KW-0732">Signal</keyword>
<name>A0ABQ7P1J0_9HYPO</name>
<protein>
    <submittedName>
        <fullName evidence="2">Uncharacterized protein</fullName>
    </submittedName>
</protein>
<evidence type="ECO:0000313" key="2">
    <source>
        <dbReference type="EMBL" id="KAG5950652.1"/>
    </source>
</evidence>
<accession>A0ABQ7P1J0</accession>
<dbReference type="EMBL" id="SRPR01000777">
    <property type="protein sequence ID" value="KAG5950652.1"/>
    <property type="molecule type" value="Genomic_DNA"/>
</dbReference>
<comment type="caution">
    <text evidence="2">The sequence shown here is derived from an EMBL/GenBank/DDBJ whole genome shotgun (WGS) entry which is preliminary data.</text>
</comment>
<sequence>MQFFTLLLASASVGFAVAAPNPAASPSTVMHPQWCNNGWAGDGSCEKAGLHTYCCNLYEGGEFVTWRNTQHQSSDGNNNWFCPNQGVIYCA</sequence>
<keyword evidence="3" id="KW-1185">Reference proteome</keyword>
<evidence type="ECO:0000313" key="3">
    <source>
        <dbReference type="Proteomes" id="UP000742024"/>
    </source>
</evidence>
<feature type="chain" id="PRO_5046182366" evidence="1">
    <location>
        <begin position="19"/>
        <end position="91"/>
    </location>
</feature>